<feature type="transmembrane region" description="Helical" evidence="10">
    <location>
        <begin position="90"/>
        <end position="109"/>
    </location>
</feature>
<dbReference type="SUPFAM" id="SSF55874">
    <property type="entry name" value="ATPase domain of HSP90 chaperone/DNA topoisomerase II/histidine kinase"/>
    <property type="match status" value="1"/>
</dbReference>
<dbReference type="InterPro" id="IPR011712">
    <property type="entry name" value="Sig_transdc_His_kin_sub3_dim/P"/>
</dbReference>
<protein>
    <recommendedName>
        <fullName evidence="2">histidine kinase</fullName>
        <ecNumber evidence="2">2.7.13.3</ecNumber>
    </recommendedName>
</protein>
<proteinExistence type="predicted"/>
<evidence type="ECO:0000256" key="1">
    <source>
        <dbReference type="ARBA" id="ARBA00000085"/>
    </source>
</evidence>
<dbReference type="Gene3D" id="3.30.565.10">
    <property type="entry name" value="Histidine kinase-like ATPase, C-terminal domain"/>
    <property type="match status" value="1"/>
</dbReference>
<sequence length="429" mass="44937">MGFFAACLILYVLGGSRVMGDIPVWQAVLPVVVLCTASAFRSTLPTAAVSVGTVTVLVEMTSSGGLGPVLVYTDLLYAAALYGPLWLCRVLQFGTVAVTVATTITLIALSDRSEGVTTGVIVAMLLISPVWTGILIRNHKERADAERERAAQINRLAELDRKTVLQTERTRMARELHDLVANHLSAIAIHSSAVLSLTEARRAENGETGAAGAAGSAGAAGAAGAAGPTATATAAPTAPAEDDPVLRALAVIRENSVQGLAEMRRMVVLLRSDRGVDDDWDRPQLNALGALVEQARPAADAAALTLHTEFPETFPEVSSVIEVTAYRIVQEALTNVLKHASSGRVRIRCEAGAEQLTISVDSPLAPPETPSDGRTRQRPVAPLTNGAGAGLTGMSERAALVGGIFDAGPDRTAPGRWRVRAVLPLTQNT</sequence>
<evidence type="ECO:0000256" key="2">
    <source>
        <dbReference type="ARBA" id="ARBA00012438"/>
    </source>
</evidence>
<dbReference type="Pfam" id="PF07730">
    <property type="entry name" value="HisKA_3"/>
    <property type="match status" value="1"/>
</dbReference>
<evidence type="ECO:0000256" key="10">
    <source>
        <dbReference type="SAM" id="Phobius"/>
    </source>
</evidence>
<keyword evidence="10" id="KW-1133">Transmembrane helix</keyword>
<dbReference type="PANTHER" id="PTHR24421:SF10">
    <property type="entry name" value="NITRATE_NITRITE SENSOR PROTEIN NARQ"/>
    <property type="match status" value="1"/>
</dbReference>
<dbReference type="RefSeq" id="WP_201805299.1">
    <property type="nucleotide sequence ID" value="NZ_JAERRI010000009.1"/>
</dbReference>
<evidence type="ECO:0000256" key="7">
    <source>
        <dbReference type="ARBA" id="ARBA00022840"/>
    </source>
</evidence>
<dbReference type="InterPro" id="IPR003594">
    <property type="entry name" value="HATPase_dom"/>
</dbReference>
<gene>
    <name evidence="13" type="ORF">JK360_17315</name>
</gene>
<dbReference type="CDD" id="cd16917">
    <property type="entry name" value="HATPase_UhpB-NarQ-NarX-like"/>
    <property type="match status" value="1"/>
</dbReference>
<dbReference type="InterPro" id="IPR050482">
    <property type="entry name" value="Sensor_HK_TwoCompSys"/>
</dbReference>
<keyword evidence="5" id="KW-0547">Nucleotide-binding</keyword>
<dbReference type="PANTHER" id="PTHR24421">
    <property type="entry name" value="NITRATE/NITRITE SENSOR PROTEIN NARX-RELATED"/>
    <property type="match status" value="1"/>
</dbReference>
<dbReference type="InterPro" id="IPR036890">
    <property type="entry name" value="HATPase_C_sf"/>
</dbReference>
<evidence type="ECO:0000256" key="8">
    <source>
        <dbReference type="ARBA" id="ARBA00023012"/>
    </source>
</evidence>
<dbReference type="Proteomes" id="UP000629371">
    <property type="component" value="Unassembled WGS sequence"/>
</dbReference>
<feature type="transmembrane region" description="Helical" evidence="10">
    <location>
        <begin position="65"/>
        <end position="83"/>
    </location>
</feature>
<comment type="catalytic activity">
    <reaction evidence="1">
        <text>ATP + protein L-histidine = ADP + protein N-phospho-L-histidine.</text>
        <dbReference type="EC" id="2.7.13.3"/>
    </reaction>
</comment>
<keyword evidence="14" id="KW-1185">Reference proteome</keyword>
<feature type="region of interest" description="Disordered" evidence="9">
    <location>
        <begin position="361"/>
        <end position="389"/>
    </location>
</feature>
<comment type="caution">
    <text evidence="13">The sequence shown here is derived from an EMBL/GenBank/DDBJ whole genome shotgun (WGS) entry which is preliminary data.</text>
</comment>
<reference evidence="13 14" key="1">
    <citation type="submission" date="2021-01" db="EMBL/GenBank/DDBJ databases">
        <title>WGS of actinomycetes isolated from Thailand.</title>
        <authorList>
            <person name="Thawai C."/>
        </authorList>
    </citation>
    <scope>NUCLEOTIDE SEQUENCE [LARGE SCALE GENOMIC DNA]</scope>
    <source>
        <strain evidence="13 14">CH9-7</strain>
    </source>
</reference>
<feature type="transmembrane region" description="Helical" evidence="10">
    <location>
        <begin position="115"/>
        <end position="136"/>
    </location>
</feature>
<evidence type="ECO:0000259" key="11">
    <source>
        <dbReference type="Pfam" id="PF02518"/>
    </source>
</evidence>
<accession>A0ABS1MTS4</accession>
<keyword evidence="4" id="KW-0808">Transferase</keyword>
<keyword evidence="7" id="KW-0067">ATP-binding</keyword>
<feature type="domain" description="Signal transduction histidine kinase subgroup 3 dimerisation and phosphoacceptor" evidence="12">
    <location>
        <begin position="168"/>
        <end position="204"/>
    </location>
</feature>
<feature type="domain" description="Histidine kinase/HSP90-like ATPase" evidence="11">
    <location>
        <begin position="324"/>
        <end position="426"/>
    </location>
</feature>
<evidence type="ECO:0000313" key="14">
    <source>
        <dbReference type="Proteomes" id="UP000629371"/>
    </source>
</evidence>
<dbReference type="GO" id="GO:0016301">
    <property type="term" value="F:kinase activity"/>
    <property type="evidence" value="ECO:0007669"/>
    <property type="project" value="UniProtKB-KW"/>
</dbReference>
<dbReference type="Gene3D" id="1.20.5.1930">
    <property type="match status" value="1"/>
</dbReference>
<evidence type="ECO:0000259" key="12">
    <source>
        <dbReference type="Pfam" id="PF07730"/>
    </source>
</evidence>
<name>A0ABS1MTS4_9ACTN</name>
<organism evidence="13 14">
    <name type="scientific">Streptomyces siderophoricus</name>
    <dbReference type="NCBI Taxonomy" id="2802281"/>
    <lineage>
        <taxon>Bacteria</taxon>
        <taxon>Bacillati</taxon>
        <taxon>Actinomycetota</taxon>
        <taxon>Actinomycetes</taxon>
        <taxon>Kitasatosporales</taxon>
        <taxon>Streptomycetaceae</taxon>
        <taxon>Streptomyces</taxon>
    </lineage>
</organism>
<keyword evidence="6 13" id="KW-0418">Kinase</keyword>
<evidence type="ECO:0000313" key="13">
    <source>
        <dbReference type="EMBL" id="MBL1091140.1"/>
    </source>
</evidence>
<evidence type="ECO:0000256" key="3">
    <source>
        <dbReference type="ARBA" id="ARBA00022553"/>
    </source>
</evidence>
<keyword evidence="10" id="KW-0472">Membrane</keyword>
<evidence type="ECO:0000256" key="5">
    <source>
        <dbReference type="ARBA" id="ARBA00022741"/>
    </source>
</evidence>
<dbReference type="EC" id="2.7.13.3" evidence="2"/>
<keyword evidence="3" id="KW-0597">Phosphoprotein</keyword>
<evidence type="ECO:0000256" key="6">
    <source>
        <dbReference type="ARBA" id="ARBA00022777"/>
    </source>
</evidence>
<keyword evidence="8" id="KW-0902">Two-component regulatory system</keyword>
<dbReference type="Pfam" id="PF02518">
    <property type="entry name" value="HATPase_c"/>
    <property type="match status" value="1"/>
</dbReference>
<evidence type="ECO:0000256" key="9">
    <source>
        <dbReference type="SAM" id="MobiDB-lite"/>
    </source>
</evidence>
<evidence type="ECO:0000256" key="4">
    <source>
        <dbReference type="ARBA" id="ARBA00022679"/>
    </source>
</evidence>
<dbReference type="EMBL" id="JAERRI010000009">
    <property type="protein sequence ID" value="MBL1091140.1"/>
    <property type="molecule type" value="Genomic_DNA"/>
</dbReference>
<keyword evidence="10" id="KW-0812">Transmembrane</keyword>
<feature type="compositionally biased region" description="Low complexity" evidence="9">
    <location>
        <begin position="208"/>
        <end position="239"/>
    </location>
</feature>
<feature type="region of interest" description="Disordered" evidence="9">
    <location>
        <begin position="208"/>
        <end position="240"/>
    </location>
</feature>